<evidence type="ECO:0000256" key="2">
    <source>
        <dbReference type="SAM" id="Phobius"/>
    </source>
</evidence>
<protein>
    <recommendedName>
        <fullName evidence="5">Transmembrane protein</fullName>
    </recommendedName>
</protein>
<organism evidence="3 4">
    <name type="scientific">Micromonas commoda (strain RCC299 / NOUM17 / CCMP2709)</name>
    <name type="common">Picoplanktonic green alga</name>
    <dbReference type="NCBI Taxonomy" id="296587"/>
    <lineage>
        <taxon>Eukaryota</taxon>
        <taxon>Viridiplantae</taxon>
        <taxon>Chlorophyta</taxon>
        <taxon>Mamiellophyceae</taxon>
        <taxon>Mamiellales</taxon>
        <taxon>Mamiellaceae</taxon>
        <taxon>Micromonas</taxon>
    </lineage>
</organism>
<reference evidence="3 4" key="1">
    <citation type="journal article" date="2009" name="Science">
        <title>Green evolution and dynamic adaptations revealed by genomes of the marine picoeukaryotes Micromonas.</title>
        <authorList>
            <person name="Worden A.Z."/>
            <person name="Lee J.H."/>
            <person name="Mock T."/>
            <person name="Rouze P."/>
            <person name="Simmons M.P."/>
            <person name="Aerts A.L."/>
            <person name="Allen A.E."/>
            <person name="Cuvelier M.L."/>
            <person name="Derelle E."/>
            <person name="Everett M.V."/>
            <person name="Foulon E."/>
            <person name="Grimwood J."/>
            <person name="Gundlach H."/>
            <person name="Henrissat B."/>
            <person name="Napoli C."/>
            <person name="McDonald S.M."/>
            <person name="Parker M.S."/>
            <person name="Rombauts S."/>
            <person name="Salamov A."/>
            <person name="Von Dassow P."/>
            <person name="Badger J.H."/>
            <person name="Coutinho P.M."/>
            <person name="Demir E."/>
            <person name="Dubchak I."/>
            <person name="Gentemann C."/>
            <person name="Eikrem W."/>
            <person name="Gready J.E."/>
            <person name="John U."/>
            <person name="Lanier W."/>
            <person name="Lindquist E.A."/>
            <person name="Lucas S."/>
            <person name="Mayer K.F."/>
            <person name="Moreau H."/>
            <person name="Not F."/>
            <person name="Otillar R."/>
            <person name="Panaud O."/>
            <person name="Pangilinan J."/>
            <person name="Paulsen I."/>
            <person name="Piegu B."/>
            <person name="Poliakov A."/>
            <person name="Robbens S."/>
            <person name="Schmutz J."/>
            <person name="Toulza E."/>
            <person name="Wyss T."/>
            <person name="Zelensky A."/>
            <person name="Zhou K."/>
            <person name="Armbrust E.V."/>
            <person name="Bhattacharya D."/>
            <person name="Goodenough U.W."/>
            <person name="Van de Peer Y."/>
            <person name="Grigoriev I.V."/>
        </authorList>
    </citation>
    <scope>NUCLEOTIDE SEQUENCE [LARGE SCALE GENOMIC DNA]</scope>
    <source>
        <strain evidence="4">RCC299 / NOUM17</strain>
    </source>
</reference>
<dbReference type="OrthoDB" id="10660643at2759"/>
<evidence type="ECO:0008006" key="5">
    <source>
        <dbReference type="Google" id="ProtNLM"/>
    </source>
</evidence>
<dbReference type="GeneID" id="8243107"/>
<accession>C1E4A3</accession>
<feature type="region of interest" description="Disordered" evidence="1">
    <location>
        <begin position="42"/>
        <end position="76"/>
    </location>
</feature>
<evidence type="ECO:0000313" key="3">
    <source>
        <dbReference type="EMBL" id="ACO62689.1"/>
    </source>
</evidence>
<dbReference type="RefSeq" id="XP_002501431.1">
    <property type="nucleotide sequence ID" value="XM_002501385.1"/>
</dbReference>
<keyword evidence="2" id="KW-0812">Transmembrane</keyword>
<dbReference type="Proteomes" id="UP000002009">
    <property type="component" value="Chromosome 4"/>
</dbReference>
<dbReference type="KEGG" id="mis:MICPUN_57965"/>
<name>C1E4A3_MICCC</name>
<feature type="compositionally biased region" description="Basic and acidic residues" evidence="1">
    <location>
        <begin position="64"/>
        <end position="75"/>
    </location>
</feature>
<feature type="region of interest" description="Disordered" evidence="1">
    <location>
        <begin position="162"/>
        <end position="191"/>
    </location>
</feature>
<keyword evidence="2" id="KW-0472">Membrane</keyword>
<dbReference type="InParanoid" id="C1E4A3"/>
<dbReference type="AlphaFoldDB" id="C1E4A3"/>
<sequence length="191" mass="20944">MLRRAASALGPRLRLAELGAPSRFGQIDGQIQTPIFPSLHARGFESTGPARKGNDVDVDDDADAAERRKRAEEAAAKSVNRFSSPLFSHVELEKDDPERTVPRWANVLFVAAVAGVFGYFARYAYTNETRRAERVANERRDRETRARLAVEAGALRDSRRNFADDDVDPFEGLSPDEIEKLAAGGEGEGGG</sequence>
<evidence type="ECO:0000313" key="4">
    <source>
        <dbReference type="Proteomes" id="UP000002009"/>
    </source>
</evidence>
<proteinExistence type="predicted"/>
<keyword evidence="4" id="KW-1185">Reference proteome</keyword>
<keyword evidence="2" id="KW-1133">Transmembrane helix</keyword>
<feature type="transmembrane region" description="Helical" evidence="2">
    <location>
        <begin position="104"/>
        <end position="125"/>
    </location>
</feature>
<gene>
    <name evidence="3" type="ORF">MICPUN_57965</name>
</gene>
<dbReference type="EMBL" id="CP001325">
    <property type="protein sequence ID" value="ACO62689.1"/>
    <property type="molecule type" value="Genomic_DNA"/>
</dbReference>
<evidence type="ECO:0000256" key="1">
    <source>
        <dbReference type="SAM" id="MobiDB-lite"/>
    </source>
</evidence>